<keyword evidence="4" id="KW-0732">Signal</keyword>
<dbReference type="PROSITE" id="PS51318">
    <property type="entry name" value="TAT"/>
    <property type="match status" value="1"/>
</dbReference>
<dbReference type="CDD" id="cd13925">
    <property type="entry name" value="RPF"/>
    <property type="match status" value="1"/>
</dbReference>
<sequence length="203" mass="21479">MNVLVGRRAMVLAATAATVLAALLPLSAAPARADTPPAHGDTPTTTGTAAHAGTPADTPELPRPAVWDGLAMCESSGDWHINSGNGYYGGLQFWQPTWEEFGGLKYAPRADLATPAQQIAVAQEVQRVQGWDAWPVCAKEQHLTGRVHVVVAGDTLQSIATKFAVRGGWQELYRVNQKAIGADPDQLGVGTTLLIPDAPRARL</sequence>
<dbReference type="PROSITE" id="PS51782">
    <property type="entry name" value="LYSM"/>
    <property type="match status" value="1"/>
</dbReference>
<dbReference type="Pfam" id="PF06737">
    <property type="entry name" value="Transglycosylas"/>
    <property type="match status" value="1"/>
</dbReference>
<reference evidence="6 7" key="1">
    <citation type="submission" date="2024-10" db="EMBL/GenBank/DDBJ databases">
        <title>The Natural Products Discovery Center: Release of the First 8490 Sequenced Strains for Exploring Actinobacteria Biosynthetic Diversity.</title>
        <authorList>
            <person name="Kalkreuter E."/>
            <person name="Kautsar S.A."/>
            <person name="Yang D."/>
            <person name="Bader C.D."/>
            <person name="Teijaro C.N."/>
            <person name="Fluegel L."/>
            <person name="Davis C.M."/>
            <person name="Simpson J.R."/>
            <person name="Lauterbach L."/>
            <person name="Steele A.D."/>
            <person name="Gui C."/>
            <person name="Meng S."/>
            <person name="Li G."/>
            <person name="Viehrig K."/>
            <person name="Ye F."/>
            <person name="Su P."/>
            <person name="Kiefer A.F."/>
            <person name="Nichols A."/>
            <person name="Cepeda A.J."/>
            <person name="Yan W."/>
            <person name="Fan B."/>
            <person name="Jiang Y."/>
            <person name="Adhikari A."/>
            <person name="Zheng C.-J."/>
            <person name="Schuster L."/>
            <person name="Cowan T.M."/>
            <person name="Smanski M.J."/>
            <person name="Chevrette M.G."/>
            <person name="De Carvalho L.P.S."/>
            <person name="Shen B."/>
        </authorList>
    </citation>
    <scope>NUCLEOTIDE SEQUENCE [LARGE SCALE GENOMIC DNA]</scope>
    <source>
        <strain evidence="6 7">NPDC053399</strain>
    </source>
</reference>
<gene>
    <name evidence="6" type="ORF">ACIGXA_14435</name>
</gene>
<dbReference type="CDD" id="cd00118">
    <property type="entry name" value="LysM"/>
    <property type="match status" value="1"/>
</dbReference>
<evidence type="ECO:0000256" key="4">
    <source>
        <dbReference type="SAM" id="SignalP"/>
    </source>
</evidence>
<comment type="caution">
    <text evidence="6">The sequence shown here is derived from an EMBL/GenBank/DDBJ whole genome shotgun (WGS) entry which is preliminary data.</text>
</comment>
<dbReference type="Gene3D" id="3.10.350.10">
    <property type="entry name" value="LysM domain"/>
    <property type="match status" value="1"/>
</dbReference>
<proteinExistence type="inferred from homology"/>
<feature type="compositionally biased region" description="Low complexity" evidence="3">
    <location>
        <begin position="32"/>
        <end position="59"/>
    </location>
</feature>
<dbReference type="InterPro" id="IPR006311">
    <property type="entry name" value="TAT_signal"/>
</dbReference>
<evidence type="ECO:0000313" key="6">
    <source>
        <dbReference type="EMBL" id="MFI9101713.1"/>
    </source>
</evidence>
<dbReference type="InterPro" id="IPR018392">
    <property type="entry name" value="LysM"/>
</dbReference>
<keyword evidence="2" id="KW-0378">Hydrolase</keyword>
<accession>A0ABW8C5L8</accession>
<keyword evidence="7" id="KW-1185">Reference proteome</keyword>
<dbReference type="Proteomes" id="UP001614394">
    <property type="component" value="Unassembled WGS sequence"/>
</dbReference>
<organism evidence="6 7">
    <name type="scientific">Streptomyces fildesensis</name>
    <dbReference type="NCBI Taxonomy" id="375757"/>
    <lineage>
        <taxon>Bacteria</taxon>
        <taxon>Bacillati</taxon>
        <taxon>Actinomycetota</taxon>
        <taxon>Actinomycetes</taxon>
        <taxon>Kitasatosporales</taxon>
        <taxon>Streptomycetaceae</taxon>
        <taxon>Streptomyces</taxon>
    </lineage>
</organism>
<feature type="chain" id="PRO_5045538182" evidence="4">
    <location>
        <begin position="34"/>
        <end position="203"/>
    </location>
</feature>
<dbReference type="SUPFAM" id="SSF54106">
    <property type="entry name" value="LysM domain"/>
    <property type="match status" value="1"/>
</dbReference>
<dbReference type="Gene3D" id="1.10.530.10">
    <property type="match status" value="1"/>
</dbReference>
<comment type="similarity">
    <text evidence="1">Belongs to the transglycosylase family. Rpf subfamily.</text>
</comment>
<protein>
    <submittedName>
        <fullName evidence="6">Transglycosylase family protein</fullName>
    </submittedName>
</protein>
<evidence type="ECO:0000259" key="5">
    <source>
        <dbReference type="PROSITE" id="PS51782"/>
    </source>
</evidence>
<evidence type="ECO:0000313" key="7">
    <source>
        <dbReference type="Proteomes" id="UP001614394"/>
    </source>
</evidence>
<feature type="signal peptide" evidence="4">
    <location>
        <begin position="1"/>
        <end position="33"/>
    </location>
</feature>
<dbReference type="SUPFAM" id="SSF53955">
    <property type="entry name" value="Lysozyme-like"/>
    <property type="match status" value="1"/>
</dbReference>
<name>A0ABW8C5L8_9ACTN</name>
<evidence type="ECO:0000256" key="2">
    <source>
        <dbReference type="ARBA" id="ARBA00022801"/>
    </source>
</evidence>
<evidence type="ECO:0000256" key="1">
    <source>
        <dbReference type="ARBA" id="ARBA00010830"/>
    </source>
</evidence>
<dbReference type="Pfam" id="PF01476">
    <property type="entry name" value="LysM"/>
    <property type="match status" value="1"/>
</dbReference>
<dbReference type="EMBL" id="JBITYG010000003">
    <property type="protein sequence ID" value="MFI9101713.1"/>
    <property type="molecule type" value="Genomic_DNA"/>
</dbReference>
<dbReference type="RefSeq" id="WP_399648420.1">
    <property type="nucleotide sequence ID" value="NZ_JBITYG010000003.1"/>
</dbReference>
<dbReference type="InterPro" id="IPR036779">
    <property type="entry name" value="LysM_dom_sf"/>
</dbReference>
<dbReference type="InterPro" id="IPR023346">
    <property type="entry name" value="Lysozyme-like_dom_sf"/>
</dbReference>
<dbReference type="SMART" id="SM00257">
    <property type="entry name" value="LysM"/>
    <property type="match status" value="1"/>
</dbReference>
<evidence type="ECO:0000256" key="3">
    <source>
        <dbReference type="SAM" id="MobiDB-lite"/>
    </source>
</evidence>
<dbReference type="InterPro" id="IPR010618">
    <property type="entry name" value="RPF"/>
</dbReference>
<feature type="domain" description="LysM" evidence="5">
    <location>
        <begin position="146"/>
        <end position="195"/>
    </location>
</feature>
<feature type="region of interest" description="Disordered" evidence="3">
    <location>
        <begin position="32"/>
        <end position="63"/>
    </location>
</feature>